<proteinExistence type="predicted"/>
<organism evidence="2 3">
    <name type="scientific">Dimargaris cristalligena</name>
    <dbReference type="NCBI Taxonomy" id="215637"/>
    <lineage>
        <taxon>Eukaryota</taxon>
        <taxon>Fungi</taxon>
        <taxon>Fungi incertae sedis</taxon>
        <taxon>Zoopagomycota</taxon>
        <taxon>Kickxellomycotina</taxon>
        <taxon>Dimargaritomycetes</taxon>
        <taxon>Dimargaritales</taxon>
        <taxon>Dimargaritaceae</taxon>
        <taxon>Dimargaris</taxon>
    </lineage>
</organism>
<feature type="domain" description="Calcineurin-like phosphoesterase" evidence="1">
    <location>
        <begin position="53"/>
        <end position="272"/>
    </location>
</feature>
<dbReference type="PANTHER" id="PTHR37844">
    <property type="entry name" value="SER/THR PROTEIN PHOSPHATASE SUPERFAMILY (AFU_ORTHOLOGUE AFUA_1G14840)"/>
    <property type="match status" value="1"/>
</dbReference>
<keyword evidence="3" id="KW-1185">Reference proteome</keyword>
<sequence>MASGKAVAVLKVPRRAARLAIGFAAANQASNRKLTLAQATAPKKEAQTLLDSMNLLVLSDLHLEFSTLDIDTTDVDVVVLAGDIHLGKRGMPWIETQSRGLPVIYVPGNHEFYKGEHSRVLRDLRAACAATPNVHLLDTDKITIGDVEFLGATLWTDFALYGGAEEKVRAAESYAARGMTDFTGAIRFESRGVFRKLQPQDTAQMHHAAREWLTTELMTPSQCRRVVVTHHAPSARSVSPRFQDDPLTPAYASHMDDVIKLADLWIHGHMHGSSDYSAGACRVICNPRGYAPKGRSTENGAFDLRLILQV</sequence>
<name>A0A4P9ZJQ0_9FUNG</name>
<dbReference type="SUPFAM" id="SSF56300">
    <property type="entry name" value="Metallo-dependent phosphatases"/>
    <property type="match status" value="1"/>
</dbReference>
<evidence type="ECO:0000313" key="3">
    <source>
        <dbReference type="Proteomes" id="UP000268162"/>
    </source>
</evidence>
<dbReference type="InterPro" id="IPR029052">
    <property type="entry name" value="Metallo-depent_PP-like"/>
</dbReference>
<reference evidence="3" key="1">
    <citation type="journal article" date="2018" name="Nat. Microbiol.">
        <title>Leveraging single-cell genomics to expand the fungal tree of life.</title>
        <authorList>
            <person name="Ahrendt S.R."/>
            <person name="Quandt C.A."/>
            <person name="Ciobanu D."/>
            <person name="Clum A."/>
            <person name="Salamov A."/>
            <person name="Andreopoulos B."/>
            <person name="Cheng J.F."/>
            <person name="Woyke T."/>
            <person name="Pelin A."/>
            <person name="Henrissat B."/>
            <person name="Reynolds N.K."/>
            <person name="Benny G.L."/>
            <person name="Smith M.E."/>
            <person name="James T.Y."/>
            <person name="Grigoriev I.V."/>
        </authorList>
    </citation>
    <scope>NUCLEOTIDE SEQUENCE [LARGE SCALE GENOMIC DNA]</scope>
    <source>
        <strain evidence="3">RSA 468</strain>
    </source>
</reference>
<gene>
    <name evidence="2" type="ORF">BJ085DRAFT_36848</name>
</gene>
<protein>
    <submittedName>
        <fullName evidence="2">Metallophosphoesterase</fullName>
    </submittedName>
</protein>
<dbReference type="Proteomes" id="UP000268162">
    <property type="component" value="Unassembled WGS sequence"/>
</dbReference>
<dbReference type="Pfam" id="PF00149">
    <property type="entry name" value="Metallophos"/>
    <property type="match status" value="1"/>
</dbReference>
<dbReference type="Gene3D" id="3.60.21.10">
    <property type="match status" value="1"/>
</dbReference>
<dbReference type="EMBL" id="ML003818">
    <property type="protein sequence ID" value="RKP33486.1"/>
    <property type="molecule type" value="Genomic_DNA"/>
</dbReference>
<dbReference type="PANTHER" id="PTHR37844:SF2">
    <property type="entry name" value="SER_THR PROTEIN PHOSPHATASE SUPERFAMILY (AFU_ORTHOLOGUE AFUA_1G14840)"/>
    <property type="match status" value="1"/>
</dbReference>
<dbReference type="InterPro" id="IPR004843">
    <property type="entry name" value="Calcineurin-like_PHP"/>
</dbReference>
<accession>A0A4P9ZJQ0</accession>
<dbReference type="AlphaFoldDB" id="A0A4P9ZJQ0"/>
<evidence type="ECO:0000313" key="2">
    <source>
        <dbReference type="EMBL" id="RKP33486.1"/>
    </source>
</evidence>
<evidence type="ECO:0000259" key="1">
    <source>
        <dbReference type="Pfam" id="PF00149"/>
    </source>
</evidence>
<dbReference type="GO" id="GO:0016787">
    <property type="term" value="F:hydrolase activity"/>
    <property type="evidence" value="ECO:0007669"/>
    <property type="project" value="InterPro"/>
</dbReference>